<feature type="transmembrane region" description="Helical" evidence="8">
    <location>
        <begin position="46"/>
        <end position="68"/>
    </location>
</feature>
<organism evidence="9 10">
    <name type="scientific">Candidatus Promineifilum breve</name>
    <dbReference type="NCBI Taxonomy" id="1806508"/>
    <lineage>
        <taxon>Bacteria</taxon>
        <taxon>Bacillati</taxon>
        <taxon>Chloroflexota</taxon>
        <taxon>Ardenticatenia</taxon>
        <taxon>Candidatus Promineifilales</taxon>
        <taxon>Candidatus Promineifilaceae</taxon>
        <taxon>Candidatus Promineifilum</taxon>
    </lineage>
</organism>
<evidence type="ECO:0000256" key="6">
    <source>
        <dbReference type="ARBA" id="ARBA00022989"/>
    </source>
</evidence>
<keyword evidence="7 8" id="KW-0472">Membrane</keyword>
<feature type="transmembrane region" description="Helical" evidence="8">
    <location>
        <begin position="367"/>
        <end position="386"/>
    </location>
</feature>
<reference evidence="9" key="1">
    <citation type="submission" date="2016-01" db="EMBL/GenBank/DDBJ databases">
        <authorList>
            <person name="Mcilroy J.S."/>
            <person name="Karst M S."/>
            <person name="Albertsen M."/>
        </authorList>
    </citation>
    <scope>NUCLEOTIDE SEQUENCE</scope>
    <source>
        <strain evidence="9">Cfx-K</strain>
    </source>
</reference>
<feature type="transmembrane region" description="Helical" evidence="8">
    <location>
        <begin position="180"/>
        <end position="201"/>
    </location>
</feature>
<feature type="transmembrane region" description="Helical" evidence="8">
    <location>
        <begin position="392"/>
        <end position="411"/>
    </location>
</feature>
<feature type="transmembrane region" description="Helical" evidence="8">
    <location>
        <begin position="245"/>
        <end position="264"/>
    </location>
</feature>
<feature type="transmembrane region" description="Helical" evidence="8">
    <location>
        <begin position="461"/>
        <end position="481"/>
    </location>
</feature>
<accession>A0A160T449</accession>
<dbReference type="KEGG" id="pbf:CFX0092_A3153"/>
<evidence type="ECO:0000313" key="9">
    <source>
        <dbReference type="EMBL" id="CUS05031.2"/>
    </source>
</evidence>
<dbReference type="GO" id="GO:0034204">
    <property type="term" value="P:lipid translocation"/>
    <property type="evidence" value="ECO:0007669"/>
    <property type="project" value="TreeGrafter"/>
</dbReference>
<dbReference type="GO" id="GO:0009252">
    <property type="term" value="P:peptidoglycan biosynthetic process"/>
    <property type="evidence" value="ECO:0007669"/>
    <property type="project" value="UniProtKB-KW"/>
</dbReference>
<name>A0A160T449_9CHLR</name>
<protein>
    <submittedName>
        <fullName evidence="9">Uncharacterized protein</fullName>
    </submittedName>
</protein>
<dbReference type="InterPro" id="IPR004268">
    <property type="entry name" value="MurJ"/>
</dbReference>
<evidence type="ECO:0000313" key="10">
    <source>
        <dbReference type="Proteomes" id="UP000215027"/>
    </source>
</evidence>
<dbReference type="EMBL" id="LN890655">
    <property type="protein sequence ID" value="CUS05031.2"/>
    <property type="molecule type" value="Genomic_DNA"/>
</dbReference>
<evidence type="ECO:0000256" key="7">
    <source>
        <dbReference type="ARBA" id="ARBA00023136"/>
    </source>
</evidence>
<feature type="transmembrane region" description="Helical" evidence="8">
    <location>
        <begin position="121"/>
        <end position="141"/>
    </location>
</feature>
<feature type="transmembrane region" description="Helical" evidence="8">
    <location>
        <begin position="297"/>
        <end position="320"/>
    </location>
</feature>
<keyword evidence="3 8" id="KW-0812">Transmembrane</keyword>
<feature type="transmembrane region" description="Helical" evidence="8">
    <location>
        <begin position="340"/>
        <end position="360"/>
    </location>
</feature>
<feature type="transmembrane region" description="Helical" evidence="8">
    <location>
        <begin position="221"/>
        <end position="239"/>
    </location>
</feature>
<dbReference type="AlphaFoldDB" id="A0A160T449"/>
<feature type="transmembrane region" description="Helical" evidence="8">
    <location>
        <begin position="431"/>
        <end position="449"/>
    </location>
</feature>
<dbReference type="Proteomes" id="UP000215027">
    <property type="component" value="Chromosome I"/>
</dbReference>
<comment type="subcellular location">
    <subcellularLocation>
        <location evidence="1">Cell membrane</location>
        <topology evidence="1">Multi-pass membrane protein</topology>
    </subcellularLocation>
</comment>
<keyword evidence="4" id="KW-0133">Cell shape</keyword>
<keyword evidence="2" id="KW-1003">Cell membrane</keyword>
<dbReference type="RefSeq" id="WP_157913201.1">
    <property type="nucleotide sequence ID" value="NZ_LN890655.1"/>
</dbReference>
<dbReference type="GO" id="GO:0005886">
    <property type="term" value="C:plasma membrane"/>
    <property type="evidence" value="ECO:0007669"/>
    <property type="project" value="UniProtKB-SubCell"/>
</dbReference>
<dbReference type="InterPro" id="IPR051050">
    <property type="entry name" value="Lipid_II_flippase_MurJ/MviN"/>
</dbReference>
<keyword evidence="6 8" id="KW-1133">Transmembrane helix</keyword>
<dbReference type="GO" id="GO:0015648">
    <property type="term" value="F:lipid-linked peptidoglycan transporter activity"/>
    <property type="evidence" value="ECO:0007669"/>
    <property type="project" value="TreeGrafter"/>
</dbReference>
<evidence type="ECO:0000256" key="1">
    <source>
        <dbReference type="ARBA" id="ARBA00004651"/>
    </source>
</evidence>
<evidence type="ECO:0000256" key="2">
    <source>
        <dbReference type="ARBA" id="ARBA00022475"/>
    </source>
</evidence>
<gene>
    <name evidence="9" type="ORF">CFX0092_A3153</name>
</gene>
<evidence type="ECO:0000256" key="3">
    <source>
        <dbReference type="ARBA" id="ARBA00022692"/>
    </source>
</evidence>
<sequence>MSQSTRFLQRSAVLNGLFAIEGASMFVLDVVLAAALGLGAHSDSLYAAWSLPLVIGRGAFQSLTNSLIGLFNDEVDEDLIYSQALTVIGVFSFIAALLMSLTSRWWFPLSVPGATAETQQLGVPLAAILAWLIAFLALAETQRAIYYRHGKNHIPSFARVAGVFVSMGLVWMSAADQNLTLAAIGLAAGAAVEMLLGFVGLMGMGRRFRPAWPAGDGLRRMARIVGLPLVGQGVLIGASTAERAIASYLGPGAVTAVTYAARIFQMMERFVFRGFVISTIQTYVAGAAANWRRDTRILLLLSVPMMVIFAVLPTQLITIVFERGRFTAESTQLVALALRFYAFAIPILAFNRIPFALAFARGKSRDLLIYSLLYTITLIGSVSMLVTFGVGLPAFGLAYIAALSVGTYWLYARVMGDLDAAGWTVDEALRLLGVALIALAGTALIVYFIDENTGSTLNVWLTALAGGAGCLLLTAGAAWLFRLPEVGRIFSLLHQTNR</sequence>
<feature type="transmembrane region" description="Helical" evidence="8">
    <location>
        <begin position="153"/>
        <end position="174"/>
    </location>
</feature>
<keyword evidence="5" id="KW-0573">Peptidoglycan synthesis</keyword>
<dbReference type="GO" id="GO:0008360">
    <property type="term" value="P:regulation of cell shape"/>
    <property type="evidence" value="ECO:0007669"/>
    <property type="project" value="UniProtKB-KW"/>
</dbReference>
<keyword evidence="10" id="KW-1185">Reference proteome</keyword>
<dbReference type="PANTHER" id="PTHR47019:SF1">
    <property type="entry name" value="LIPID II FLIPPASE MURJ"/>
    <property type="match status" value="1"/>
</dbReference>
<evidence type="ECO:0000256" key="5">
    <source>
        <dbReference type="ARBA" id="ARBA00022984"/>
    </source>
</evidence>
<evidence type="ECO:0000256" key="8">
    <source>
        <dbReference type="SAM" id="Phobius"/>
    </source>
</evidence>
<dbReference type="PANTHER" id="PTHR47019">
    <property type="entry name" value="LIPID II FLIPPASE MURJ"/>
    <property type="match status" value="1"/>
</dbReference>
<proteinExistence type="predicted"/>
<feature type="transmembrane region" description="Helical" evidence="8">
    <location>
        <begin position="12"/>
        <end position="40"/>
    </location>
</feature>
<dbReference type="Pfam" id="PF03023">
    <property type="entry name" value="MurJ"/>
    <property type="match status" value="1"/>
</dbReference>
<dbReference type="OrthoDB" id="9816572at2"/>
<feature type="transmembrane region" description="Helical" evidence="8">
    <location>
        <begin position="80"/>
        <end position="101"/>
    </location>
</feature>
<evidence type="ECO:0000256" key="4">
    <source>
        <dbReference type="ARBA" id="ARBA00022960"/>
    </source>
</evidence>